<evidence type="ECO:0000313" key="3">
    <source>
        <dbReference type="Proteomes" id="UP000622552"/>
    </source>
</evidence>
<proteinExistence type="predicted"/>
<protein>
    <recommendedName>
        <fullName evidence="4">DUF1905 domain-containing protein</fullName>
    </recommendedName>
</protein>
<dbReference type="Proteomes" id="UP000622552">
    <property type="component" value="Unassembled WGS sequence"/>
</dbReference>
<dbReference type="InterPro" id="IPR037079">
    <property type="entry name" value="AF2212/PG0164-like_sf"/>
</dbReference>
<name>A0A8J7KJ01_9ACTN</name>
<keyword evidence="3" id="KW-1185">Reference proteome</keyword>
<gene>
    <name evidence="2" type="ORF">IW245_002593</name>
</gene>
<evidence type="ECO:0000313" key="2">
    <source>
        <dbReference type="EMBL" id="MBG6136399.1"/>
    </source>
</evidence>
<accession>A0A8J7KJ01</accession>
<dbReference type="EMBL" id="JADOUF010000001">
    <property type="protein sequence ID" value="MBG6136399.1"/>
    <property type="molecule type" value="Genomic_DNA"/>
</dbReference>
<dbReference type="AlphaFoldDB" id="A0A8J7KJ01"/>
<dbReference type="InterPro" id="IPR015018">
    <property type="entry name" value="DUF1905"/>
</dbReference>
<dbReference type="Pfam" id="PF08922">
    <property type="entry name" value="DUF1905"/>
    <property type="match status" value="1"/>
</dbReference>
<comment type="caution">
    <text evidence="2">The sequence shown here is derived from an EMBL/GenBank/DDBJ whole genome shotgun (WGS) entry which is preliminary data.</text>
</comment>
<dbReference type="SUPFAM" id="SSF141694">
    <property type="entry name" value="AF2212/PG0164-like"/>
    <property type="match status" value="1"/>
</dbReference>
<evidence type="ECO:0008006" key="4">
    <source>
        <dbReference type="Google" id="ProtNLM"/>
    </source>
</evidence>
<dbReference type="Gene3D" id="2.40.30.100">
    <property type="entry name" value="AF2212/PG0164-like"/>
    <property type="match status" value="1"/>
</dbReference>
<feature type="region of interest" description="Disordered" evidence="1">
    <location>
        <begin position="80"/>
        <end position="99"/>
    </location>
</feature>
<dbReference type="RefSeq" id="WP_197003380.1">
    <property type="nucleotide sequence ID" value="NZ_BONS01000015.1"/>
</dbReference>
<sequence length="99" mass="9906">MAVEFRGTVRQWRDDKPGGLAVVDVPADLVGQLGGRRQMRVSGTLEGAPFAGSTMLVAGGGLCVGVSRAALRAAGASVGDDVDLSISPAAGESGTRSHA</sequence>
<reference evidence="2" key="1">
    <citation type="submission" date="2020-11" db="EMBL/GenBank/DDBJ databases">
        <title>Sequencing the genomes of 1000 actinobacteria strains.</title>
        <authorList>
            <person name="Klenk H.-P."/>
        </authorList>
    </citation>
    <scope>NUCLEOTIDE SEQUENCE</scope>
    <source>
        <strain evidence="2">DSM 45356</strain>
    </source>
</reference>
<organism evidence="2 3">
    <name type="scientific">Longispora fulva</name>
    <dbReference type="NCBI Taxonomy" id="619741"/>
    <lineage>
        <taxon>Bacteria</taxon>
        <taxon>Bacillati</taxon>
        <taxon>Actinomycetota</taxon>
        <taxon>Actinomycetes</taxon>
        <taxon>Micromonosporales</taxon>
        <taxon>Micromonosporaceae</taxon>
        <taxon>Longispora</taxon>
    </lineage>
</organism>
<evidence type="ECO:0000256" key="1">
    <source>
        <dbReference type="SAM" id="MobiDB-lite"/>
    </source>
</evidence>